<dbReference type="SMART" id="SM00900">
    <property type="entry name" value="FMN_bind"/>
    <property type="match status" value="1"/>
</dbReference>
<evidence type="ECO:0000313" key="3">
    <source>
        <dbReference type="EMBL" id="MDN4175600.1"/>
    </source>
</evidence>
<name>A0ABT8FM59_9ACTN</name>
<evidence type="ECO:0000313" key="4">
    <source>
        <dbReference type="Proteomes" id="UP001168620"/>
    </source>
</evidence>
<dbReference type="Gene3D" id="3.90.1010.20">
    <property type="match status" value="1"/>
</dbReference>
<dbReference type="EMBL" id="JAUHJQ010000017">
    <property type="protein sequence ID" value="MDN4175600.1"/>
    <property type="molecule type" value="Genomic_DNA"/>
</dbReference>
<gene>
    <name evidence="3" type="ORF">QWY28_21740</name>
</gene>
<evidence type="ECO:0000259" key="2">
    <source>
        <dbReference type="SMART" id="SM00900"/>
    </source>
</evidence>
<reference evidence="3" key="1">
    <citation type="submission" date="2023-06" db="EMBL/GenBank/DDBJ databases">
        <title>Draft genome sequence of Nocardioides sp. SOB77.</title>
        <authorList>
            <person name="Zhang G."/>
        </authorList>
    </citation>
    <scope>NUCLEOTIDE SEQUENCE</scope>
    <source>
        <strain evidence="3">SOB77</strain>
    </source>
</reference>
<comment type="caution">
    <text evidence="3">The sequence shown here is derived from an EMBL/GenBank/DDBJ whole genome shotgun (WGS) entry which is preliminary data.</text>
</comment>
<evidence type="ECO:0000256" key="1">
    <source>
        <dbReference type="SAM" id="SignalP"/>
    </source>
</evidence>
<feature type="chain" id="PRO_5046351996" evidence="1">
    <location>
        <begin position="27"/>
        <end position="149"/>
    </location>
</feature>
<sequence>MNRPALATAGTVLGLLLLIGGKAATSADPLAFAGQSNVALAPAAQGTMTGPLITTRYGPVQVRVTVKGGKLTDVQAVALPTGGKSGSIADYSAPILRREALAAQGAGIHAVSGATYTSEGYASSLQAALDQIANQPTQTTQSAQTGRGA</sequence>
<feature type="domain" description="FMN-binding" evidence="2">
    <location>
        <begin position="56"/>
        <end position="132"/>
    </location>
</feature>
<accession>A0ABT8FM59</accession>
<dbReference type="InterPro" id="IPR007329">
    <property type="entry name" value="FMN-bd"/>
</dbReference>
<dbReference type="RefSeq" id="WP_300954971.1">
    <property type="nucleotide sequence ID" value="NZ_JAUHJQ010000017.1"/>
</dbReference>
<dbReference type="Pfam" id="PF04205">
    <property type="entry name" value="FMN_bind"/>
    <property type="match status" value="1"/>
</dbReference>
<keyword evidence="4" id="KW-1185">Reference proteome</keyword>
<keyword evidence="1" id="KW-0732">Signal</keyword>
<organism evidence="3 4">
    <name type="scientific">Nocardioides oceani</name>
    <dbReference type="NCBI Taxonomy" id="3058369"/>
    <lineage>
        <taxon>Bacteria</taxon>
        <taxon>Bacillati</taxon>
        <taxon>Actinomycetota</taxon>
        <taxon>Actinomycetes</taxon>
        <taxon>Propionibacteriales</taxon>
        <taxon>Nocardioidaceae</taxon>
        <taxon>Nocardioides</taxon>
    </lineage>
</organism>
<protein>
    <submittedName>
        <fullName evidence="3">FMN-binding protein</fullName>
    </submittedName>
</protein>
<feature type="signal peptide" evidence="1">
    <location>
        <begin position="1"/>
        <end position="26"/>
    </location>
</feature>
<dbReference type="Proteomes" id="UP001168620">
    <property type="component" value="Unassembled WGS sequence"/>
</dbReference>
<proteinExistence type="predicted"/>